<dbReference type="RefSeq" id="XP_001545243.2">
    <property type="nucleotide sequence ID" value="XM_001545193.2"/>
</dbReference>
<gene>
    <name evidence="2" type="ORF">BCIN_02g06220</name>
</gene>
<reference evidence="2 3" key="3">
    <citation type="journal article" date="2017" name="Mol. Plant Pathol.">
        <title>A gapless genome sequence of the fungus Botrytis cinerea.</title>
        <authorList>
            <person name="Van Kan J.A."/>
            <person name="Stassen J.H."/>
            <person name="Mosbach A."/>
            <person name="Van Der Lee T.A."/>
            <person name="Faino L."/>
            <person name="Farmer A.D."/>
            <person name="Papasotiriou D.G."/>
            <person name="Zhou S."/>
            <person name="Seidl M.F."/>
            <person name="Cottam E."/>
            <person name="Edel D."/>
            <person name="Hahn M."/>
            <person name="Schwartz D.C."/>
            <person name="Dietrich R.A."/>
            <person name="Widdison S."/>
            <person name="Scalliet G."/>
        </authorList>
    </citation>
    <scope>NUCLEOTIDE SEQUENCE [LARGE SCALE GENOMIC DNA]</scope>
    <source>
        <strain evidence="2 3">B05.10</strain>
    </source>
</reference>
<dbReference type="EMBL" id="CP009806">
    <property type="protein sequence ID" value="ATZ47330.1"/>
    <property type="molecule type" value="Genomic_DNA"/>
</dbReference>
<feature type="compositionally biased region" description="Basic and acidic residues" evidence="1">
    <location>
        <begin position="41"/>
        <end position="65"/>
    </location>
</feature>
<feature type="compositionally biased region" description="Basic and acidic residues" evidence="1">
    <location>
        <begin position="1"/>
        <end position="16"/>
    </location>
</feature>
<keyword evidence="3" id="KW-1185">Reference proteome</keyword>
<sequence>MVKEKKMSAGKVEKPYSNKTPKTNLEKMSHKERAFIAAANRNDRPDVKGRMKSAREASNLHRERTGRGLKLSEDIVMSGNLGEEEESPMRVLQRRHWNPMYNPVPIPITQTELMQHLHDNPAIANNILALIEGAQGLRPKEQVDPVEPQMAMEMSLFVQSVHQLSSQNANLPGRMPQDIPTPPGTLSRKTSYGPNMPTPPQDQSMSSPSGDPIMASSPMLNNEPNMAAPPMEQHPKRRHTSFGQDGTLYEMPGYNRNTGPQFMGRSSSTPGTLTPCAPFEHDSMIQNARPQSQMNPMHQNHMLRSPEPQHHMNQVHQSPIGWFEKSQAPSQVNQMSSQQTNQMPTQWNQERSLLDMSYTSHFLPSQTSTNAVENHHYNQFAQPSTDDKFFADMIDFNGGGR</sequence>
<dbReference type="KEGG" id="bfu:BCIN_02g06220"/>
<dbReference type="AlphaFoldDB" id="A0A384JA15"/>
<evidence type="ECO:0000256" key="1">
    <source>
        <dbReference type="SAM" id="MobiDB-lite"/>
    </source>
</evidence>
<dbReference type="Proteomes" id="UP000001798">
    <property type="component" value="Chromosome 2"/>
</dbReference>
<reference evidence="2 3" key="2">
    <citation type="journal article" date="2012" name="Eukaryot. Cell">
        <title>Genome update of Botrytis cinerea strains B05.10 and T4.</title>
        <authorList>
            <person name="Staats M."/>
            <person name="van Kan J.A."/>
        </authorList>
    </citation>
    <scope>NUCLEOTIDE SEQUENCE [LARGE SCALE GENOMIC DNA]</scope>
    <source>
        <strain evidence="2 3">B05.10</strain>
    </source>
</reference>
<evidence type="ECO:0000313" key="2">
    <source>
        <dbReference type="EMBL" id="ATZ47330.1"/>
    </source>
</evidence>
<feature type="region of interest" description="Disordered" evidence="1">
    <location>
        <begin position="1"/>
        <end position="65"/>
    </location>
</feature>
<name>A0A384JA15_BOTFB</name>
<protein>
    <submittedName>
        <fullName evidence="2">Uncharacterized protein</fullName>
    </submittedName>
</protein>
<reference evidence="2 3" key="1">
    <citation type="journal article" date="2011" name="PLoS Genet.">
        <title>Genomic analysis of the necrotrophic fungal pathogens Sclerotinia sclerotiorum and Botrytis cinerea.</title>
        <authorList>
            <person name="Amselem J."/>
            <person name="Cuomo C.A."/>
            <person name="van Kan J.A."/>
            <person name="Viaud M."/>
            <person name="Benito E.P."/>
            <person name="Couloux A."/>
            <person name="Coutinho P.M."/>
            <person name="de Vries R.P."/>
            <person name="Dyer P.S."/>
            <person name="Fillinger S."/>
            <person name="Fournier E."/>
            <person name="Gout L."/>
            <person name="Hahn M."/>
            <person name="Kohn L."/>
            <person name="Lapalu N."/>
            <person name="Plummer K.M."/>
            <person name="Pradier J.M."/>
            <person name="Quevillon E."/>
            <person name="Sharon A."/>
            <person name="Simon A."/>
            <person name="ten Have A."/>
            <person name="Tudzynski B."/>
            <person name="Tudzynski P."/>
            <person name="Wincker P."/>
            <person name="Andrew M."/>
            <person name="Anthouard V."/>
            <person name="Beever R.E."/>
            <person name="Beffa R."/>
            <person name="Benoit I."/>
            <person name="Bouzid O."/>
            <person name="Brault B."/>
            <person name="Chen Z."/>
            <person name="Choquer M."/>
            <person name="Collemare J."/>
            <person name="Cotton P."/>
            <person name="Danchin E.G."/>
            <person name="Da Silva C."/>
            <person name="Gautier A."/>
            <person name="Giraud C."/>
            <person name="Giraud T."/>
            <person name="Gonzalez C."/>
            <person name="Grossetete S."/>
            <person name="Guldener U."/>
            <person name="Henrissat B."/>
            <person name="Howlett B.J."/>
            <person name="Kodira C."/>
            <person name="Kretschmer M."/>
            <person name="Lappartient A."/>
            <person name="Leroch M."/>
            <person name="Levis C."/>
            <person name="Mauceli E."/>
            <person name="Neuveglise C."/>
            <person name="Oeser B."/>
            <person name="Pearson M."/>
            <person name="Poulain J."/>
            <person name="Poussereau N."/>
            <person name="Quesneville H."/>
            <person name="Rascle C."/>
            <person name="Schumacher J."/>
            <person name="Segurens B."/>
            <person name="Sexton A."/>
            <person name="Silva E."/>
            <person name="Sirven C."/>
            <person name="Soanes D.M."/>
            <person name="Talbot N.J."/>
            <person name="Templeton M."/>
            <person name="Yandava C."/>
            <person name="Yarden O."/>
            <person name="Zeng Q."/>
            <person name="Rollins J.A."/>
            <person name="Lebrun M.H."/>
            <person name="Dickman M."/>
        </authorList>
    </citation>
    <scope>NUCLEOTIDE SEQUENCE [LARGE SCALE GENOMIC DNA]</scope>
    <source>
        <strain evidence="2 3">B05.10</strain>
    </source>
</reference>
<organism evidence="2 3">
    <name type="scientific">Botryotinia fuckeliana (strain B05.10)</name>
    <name type="common">Noble rot fungus</name>
    <name type="synonym">Botrytis cinerea</name>
    <dbReference type="NCBI Taxonomy" id="332648"/>
    <lineage>
        <taxon>Eukaryota</taxon>
        <taxon>Fungi</taxon>
        <taxon>Dikarya</taxon>
        <taxon>Ascomycota</taxon>
        <taxon>Pezizomycotina</taxon>
        <taxon>Leotiomycetes</taxon>
        <taxon>Helotiales</taxon>
        <taxon>Sclerotiniaceae</taxon>
        <taxon>Botrytis</taxon>
    </lineage>
</organism>
<feature type="region of interest" description="Disordered" evidence="1">
    <location>
        <begin position="168"/>
        <end position="243"/>
    </location>
</feature>
<feature type="compositionally biased region" description="Basic and acidic residues" evidence="1">
    <location>
        <begin position="24"/>
        <end position="34"/>
    </location>
</feature>
<accession>A0A384JA15</accession>
<dbReference type="OrthoDB" id="5397087at2759"/>
<proteinExistence type="predicted"/>
<dbReference type="VEuPathDB" id="FungiDB:Bcin02g06220"/>
<evidence type="ECO:0000313" key="3">
    <source>
        <dbReference type="Proteomes" id="UP000001798"/>
    </source>
</evidence>
<dbReference type="GeneID" id="5425696"/>